<feature type="active site" description="Charge relay system" evidence="5">
    <location>
        <position position="182"/>
    </location>
</feature>
<dbReference type="InterPro" id="IPR036852">
    <property type="entry name" value="Peptidase_S8/S53_dom_sf"/>
</dbReference>
<evidence type="ECO:0000256" key="5">
    <source>
        <dbReference type="PROSITE-ProRule" id="PRU01240"/>
    </source>
</evidence>
<dbReference type="InterPro" id="IPR034193">
    <property type="entry name" value="PCSK9_ProteinaseK-like"/>
</dbReference>
<gene>
    <name evidence="8" type="primary">SUB8_1</name>
    <name evidence="8" type="ORF">A0J61_01385</name>
</gene>
<comment type="caution">
    <text evidence="8">The sequence shown here is derived from an EMBL/GenBank/DDBJ whole genome shotgun (WGS) entry which is preliminary data.</text>
</comment>
<feature type="domain" description="Peptidase S8/S53" evidence="7">
    <location>
        <begin position="141"/>
        <end position="370"/>
    </location>
</feature>
<evidence type="ECO:0000313" key="8">
    <source>
        <dbReference type="EMBL" id="OBZ90569.1"/>
    </source>
</evidence>
<dbReference type="InterPro" id="IPR050131">
    <property type="entry name" value="Peptidase_S8_subtilisin-like"/>
</dbReference>
<sequence length="394" mass="43080">MMLSHRWTYLSSITNNQTSLQKNSDFSAASVHNDLKINHIDIGPEFVAITGVFSDNDFVNYLNGQSEIDYIEENHKYSVRTIQSYQEQQKAGTDEIHVPSNSQDIRKRQLRVESSPNWGLARISQRQMTNMNEYTYDEMGGSGVTVFVLDSGVFVDHSDFEGRASHSINTILYEDENDLGGHGTHVASKIIGKKYGVAKGAKVRSVKILNRDGDGSTSSLLKGVEHVAQNAIPGKSLINLSLSGKRSKLVDDALNNLVLRYNIPVFVSAGNDGADACLFSPSSNPNVFSVGAADEHDAVPKFSNIGACVEMYAPGRNIESAYIGNQYSFRAMDGTSMASPHVAGIAANLMGRHNFSSAQEVYDTLMSIATADILHFDTSRTSSPNYNLLAYSQL</sequence>
<dbReference type="GO" id="GO:0004252">
    <property type="term" value="F:serine-type endopeptidase activity"/>
    <property type="evidence" value="ECO:0007669"/>
    <property type="project" value="UniProtKB-UniRule"/>
</dbReference>
<dbReference type="PROSITE" id="PS51892">
    <property type="entry name" value="SUBTILASE"/>
    <property type="match status" value="1"/>
</dbReference>
<dbReference type="PANTHER" id="PTHR43806">
    <property type="entry name" value="PEPTIDASE S8"/>
    <property type="match status" value="1"/>
</dbReference>
<evidence type="ECO:0000313" key="9">
    <source>
        <dbReference type="Proteomes" id="UP000093000"/>
    </source>
</evidence>
<dbReference type="PANTHER" id="PTHR43806:SF11">
    <property type="entry name" value="CEREVISIN-RELATED"/>
    <property type="match status" value="1"/>
</dbReference>
<keyword evidence="2 5" id="KW-0645">Protease</keyword>
<keyword evidence="4 5" id="KW-0720">Serine protease</keyword>
<dbReference type="GO" id="GO:0005615">
    <property type="term" value="C:extracellular space"/>
    <property type="evidence" value="ECO:0007669"/>
    <property type="project" value="TreeGrafter"/>
</dbReference>
<dbReference type="OrthoDB" id="206201at2759"/>
<dbReference type="FunFam" id="3.40.50.200:FF:000014">
    <property type="entry name" value="Proteinase K"/>
    <property type="match status" value="1"/>
</dbReference>
<name>A0A1C7NNW1_9FUNG</name>
<dbReference type="STRING" id="101091.A0A1C7NNW1"/>
<dbReference type="EMBL" id="LUGH01000043">
    <property type="protein sequence ID" value="OBZ90569.1"/>
    <property type="molecule type" value="Genomic_DNA"/>
</dbReference>
<dbReference type="Pfam" id="PF00082">
    <property type="entry name" value="Peptidase_S8"/>
    <property type="match status" value="1"/>
</dbReference>
<keyword evidence="3 5" id="KW-0378">Hydrolase</keyword>
<proteinExistence type="inferred from homology"/>
<dbReference type="InterPro" id="IPR023828">
    <property type="entry name" value="Peptidase_S8_Ser-AS"/>
</dbReference>
<keyword evidence="9" id="KW-1185">Reference proteome</keyword>
<evidence type="ECO:0000256" key="6">
    <source>
        <dbReference type="RuleBase" id="RU003355"/>
    </source>
</evidence>
<feature type="active site" description="Charge relay system" evidence="5">
    <location>
        <position position="150"/>
    </location>
</feature>
<evidence type="ECO:0000256" key="4">
    <source>
        <dbReference type="ARBA" id="ARBA00022825"/>
    </source>
</evidence>
<reference evidence="8 9" key="1">
    <citation type="submission" date="2016-03" db="EMBL/GenBank/DDBJ databases">
        <title>Choanephora cucurbitarum.</title>
        <authorList>
            <person name="Min B."/>
            <person name="Park H."/>
            <person name="Park J.-H."/>
            <person name="Shin H.-D."/>
            <person name="Choi I.-G."/>
        </authorList>
    </citation>
    <scope>NUCLEOTIDE SEQUENCE [LARGE SCALE GENOMIC DNA]</scope>
    <source>
        <strain evidence="8 9">KUS-F28377</strain>
    </source>
</reference>
<dbReference type="GO" id="GO:0006508">
    <property type="term" value="P:proteolysis"/>
    <property type="evidence" value="ECO:0007669"/>
    <property type="project" value="UniProtKB-KW"/>
</dbReference>
<evidence type="ECO:0000256" key="3">
    <source>
        <dbReference type="ARBA" id="ARBA00022801"/>
    </source>
</evidence>
<dbReference type="PRINTS" id="PR00723">
    <property type="entry name" value="SUBTILISIN"/>
</dbReference>
<dbReference type="PROSITE" id="PS00136">
    <property type="entry name" value="SUBTILASE_ASP"/>
    <property type="match status" value="1"/>
</dbReference>
<dbReference type="CDD" id="cd04077">
    <property type="entry name" value="Peptidases_S8_PCSK9_ProteinaseK_like"/>
    <property type="match status" value="1"/>
</dbReference>
<evidence type="ECO:0000259" key="7">
    <source>
        <dbReference type="Pfam" id="PF00082"/>
    </source>
</evidence>
<dbReference type="InterPro" id="IPR023827">
    <property type="entry name" value="Peptidase_S8_Asp-AS"/>
</dbReference>
<dbReference type="Proteomes" id="UP000093000">
    <property type="component" value="Unassembled WGS sequence"/>
</dbReference>
<protein>
    <submittedName>
        <fullName evidence="8">Subtilisin-like protease 8</fullName>
    </submittedName>
</protein>
<dbReference type="InterPro" id="IPR000209">
    <property type="entry name" value="Peptidase_S8/S53_dom"/>
</dbReference>
<evidence type="ECO:0000256" key="2">
    <source>
        <dbReference type="ARBA" id="ARBA00022670"/>
    </source>
</evidence>
<comment type="similarity">
    <text evidence="1 5 6">Belongs to the peptidase S8 family.</text>
</comment>
<feature type="active site" description="Charge relay system" evidence="5">
    <location>
        <position position="336"/>
    </location>
</feature>
<dbReference type="SUPFAM" id="SSF52743">
    <property type="entry name" value="Subtilisin-like"/>
    <property type="match status" value="1"/>
</dbReference>
<evidence type="ECO:0000256" key="1">
    <source>
        <dbReference type="ARBA" id="ARBA00011073"/>
    </source>
</evidence>
<dbReference type="InterPro" id="IPR015500">
    <property type="entry name" value="Peptidase_S8_subtilisin-rel"/>
</dbReference>
<dbReference type="InParanoid" id="A0A1C7NNW1"/>
<dbReference type="Gene3D" id="3.40.50.200">
    <property type="entry name" value="Peptidase S8/S53 domain"/>
    <property type="match status" value="1"/>
</dbReference>
<dbReference type="AlphaFoldDB" id="A0A1C7NNW1"/>
<accession>A0A1C7NNW1</accession>
<organism evidence="8 9">
    <name type="scientific">Choanephora cucurbitarum</name>
    <dbReference type="NCBI Taxonomy" id="101091"/>
    <lineage>
        <taxon>Eukaryota</taxon>
        <taxon>Fungi</taxon>
        <taxon>Fungi incertae sedis</taxon>
        <taxon>Mucoromycota</taxon>
        <taxon>Mucoromycotina</taxon>
        <taxon>Mucoromycetes</taxon>
        <taxon>Mucorales</taxon>
        <taxon>Mucorineae</taxon>
        <taxon>Choanephoraceae</taxon>
        <taxon>Choanephoroideae</taxon>
        <taxon>Choanephora</taxon>
    </lineage>
</organism>
<dbReference type="PROSITE" id="PS00138">
    <property type="entry name" value="SUBTILASE_SER"/>
    <property type="match status" value="1"/>
</dbReference>